<keyword evidence="3" id="KW-1185">Reference proteome</keyword>
<evidence type="ECO:0000256" key="1">
    <source>
        <dbReference type="SAM" id="Phobius"/>
    </source>
</evidence>
<keyword evidence="1" id="KW-0472">Membrane</keyword>
<keyword evidence="1" id="KW-1133">Transmembrane helix</keyword>
<feature type="transmembrane region" description="Helical" evidence="1">
    <location>
        <begin position="46"/>
        <end position="66"/>
    </location>
</feature>
<accession>A0ABR5CBN3</accession>
<keyword evidence="1" id="KW-0812">Transmembrane</keyword>
<evidence type="ECO:0000313" key="2">
    <source>
        <dbReference type="EMBL" id="KJC63045.1"/>
    </source>
</evidence>
<protein>
    <submittedName>
        <fullName evidence="2">Uncharacterized protein</fullName>
    </submittedName>
</protein>
<dbReference type="RefSeq" id="WP_152631245.1">
    <property type="nucleotide sequence ID" value="NZ_JYFC01000009.1"/>
</dbReference>
<comment type="caution">
    <text evidence="2">The sequence shown here is derived from an EMBL/GenBank/DDBJ whole genome shotgun (WGS) entry which is preliminary data.</text>
</comment>
<name>A0ABR5CBN3_9MICO</name>
<dbReference type="Proteomes" id="UP000032503">
    <property type="component" value="Unassembled WGS sequence"/>
</dbReference>
<gene>
    <name evidence="2" type="ORF">TZ00_16805</name>
</gene>
<proteinExistence type="predicted"/>
<organism evidence="2 3">
    <name type="scientific">Agreia bicolorata</name>
    <dbReference type="NCBI Taxonomy" id="110935"/>
    <lineage>
        <taxon>Bacteria</taxon>
        <taxon>Bacillati</taxon>
        <taxon>Actinomycetota</taxon>
        <taxon>Actinomycetes</taxon>
        <taxon>Micrococcales</taxon>
        <taxon>Microbacteriaceae</taxon>
        <taxon>Agreia</taxon>
    </lineage>
</organism>
<feature type="transmembrane region" description="Helical" evidence="1">
    <location>
        <begin position="6"/>
        <end position="34"/>
    </location>
</feature>
<sequence>MALRSLAPIVVAAFDIPLFVIASAVAALLLLLLFGRLPAERIVRGLFALRLAVAHAIIGSLLWNYVARPIVNKQETYI</sequence>
<evidence type="ECO:0000313" key="3">
    <source>
        <dbReference type="Proteomes" id="UP000032503"/>
    </source>
</evidence>
<dbReference type="EMBL" id="JYFC01000009">
    <property type="protein sequence ID" value="KJC63045.1"/>
    <property type="molecule type" value="Genomic_DNA"/>
</dbReference>
<reference evidence="2 3" key="1">
    <citation type="journal article" date="2001" name="Int. J. Syst. Evol. Microbiol.">
        <title>Agreia bicolorata gen. nov., sp. nov., to accommodate actinobacteria isolated from narrow reed grass infected by the nematode Heteroanguina graminophila.</title>
        <authorList>
            <person name="Evtushenko L.I."/>
            <person name="Dorofeeva L.V."/>
            <person name="Dobrovolskaya T.G."/>
            <person name="Streshinskaya G.M."/>
            <person name="Subbotin S.A."/>
            <person name="Tiedje J.M."/>
        </authorList>
    </citation>
    <scope>NUCLEOTIDE SEQUENCE [LARGE SCALE GENOMIC DNA]</scope>
    <source>
        <strain evidence="2 3">VKM Ac-1804</strain>
    </source>
</reference>